<feature type="transmembrane region" description="Helical" evidence="1">
    <location>
        <begin position="113"/>
        <end position="133"/>
    </location>
</feature>
<reference evidence="3" key="1">
    <citation type="journal article" date="2019" name="Int. J. Syst. Evol. Microbiol.">
        <title>The Global Catalogue of Microorganisms (GCM) 10K type strain sequencing project: providing services to taxonomists for standard genome sequencing and annotation.</title>
        <authorList>
            <consortium name="The Broad Institute Genomics Platform"/>
            <consortium name="The Broad Institute Genome Sequencing Center for Infectious Disease"/>
            <person name="Wu L."/>
            <person name="Ma J."/>
        </authorList>
    </citation>
    <scope>NUCLEOTIDE SEQUENCE [LARGE SCALE GENOMIC DNA]</scope>
    <source>
        <strain evidence="3">CGMCC 1.6960</strain>
    </source>
</reference>
<keyword evidence="1" id="KW-0812">Transmembrane</keyword>
<keyword evidence="1" id="KW-1133">Transmembrane helix</keyword>
<dbReference type="EMBL" id="BMLM01000001">
    <property type="protein sequence ID" value="GGN84397.1"/>
    <property type="molecule type" value="Genomic_DNA"/>
</dbReference>
<gene>
    <name evidence="2" type="ORF">GCM10010968_16080</name>
</gene>
<evidence type="ECO:0000313" key="3">
    <source>
        <dbReference type="Proteomes" id="UP000626982"/>
    </source>
</evidence>
<evidence type="ECO:0000313" key="2">
    <source>
        <dbReference type="EMBL" id="GGN84397.1"/>
    </source>
</evidence>
<name>A0ABQ2KIJ3_9MICO</name>
<evidence type="ECO:0000256" key="1">
    <source>
        <dbReference type="SAM" id="Phobius"/>
    </source>
</evidence>
<feature type="transmembrane region" description="Helical" evidence="1">
    <location>
        <begin position="81"/>
        <end position="101"/>
    </location>
</feature>
<sequence length="206" mass="20609">MDADRIPHRTLLLGGALLAIAGSVALLHASAPALDAPVWLQPALAGALVPAVAALLLFAGMAVLGIGIGAERGIAGRRLPAIALVVASGAAWLVPNLLSVLPPEGPLPLPVGTLVPLVLLGLALAAAVAVLAAGRVPGPARWALVLVALCQAVAALASIGPTEELAMLGLRLAPLWPASIAVAGVMLLAAGRIRMPQRRVPERRAA</sequence>
<keyword evidence="1" id="KW-0472">Membrane</keyword>
<accession>A0ABQ2KIJ3</accession>
<dbReference type="Proteomes" id="UP000626982">
    <property type="component" value="Unassembled WGS sequence"/>
</dbReference>
<feature type="transmembrane region" description="Helical" evidence="1">
    <location>
        <begin position="45"/>
        <end position="69"/>
    </location>
</feature>
<comment type="caution">
    <text evidence="2">The sequence shown here is derived from an EMBL/GenBank/DDBJ whole genome shotgun (WGS) entry which is preliminary data.</text>
</comment>
<proteinExistence type="predicted"/>
<feature type="transmembrane region" description="Helical" evidence="1">
    <location>
        <begin position="140"/>
        <end position="160"/>
    </location>
</feature>
<organism evidence="2 3">
    <name type="scientific">Agrococcus terreus</name>
    <dbReference type="NCBI Taxonomy" id="574649"/>
    <lineage>
        <taxon>Bacteria</taxon>
        <taxon>Bacillati</taxon>
        <taxon>Actinomycetota</taxon>
        <taxon>Actinomycetes</taxon>
        <taxon>Micrococcales</taxon>
        <taxon>Microbacteriaceae</taxon>
        <taxon>Agrococcus</taxon>
    </lineage>
</organism>
<protein>
    <submittedName>
        <fullName evidence="2">Uncharacterized protein</fullName>
    </submittedName>
</protein>
<feature type="transmembrane region" description="Helical" evidence="1">
    <location>
        <begin position="172"/>
        <end position="190"/>
    </location>
</feature>
<dbReference type="RefSeq" id="WP_188717653.1">
    <property type="nucleotide sequence ID" value="NZ_BAABBD010000002.1"/>
</dbReference>
<keyword evidence="3" id="KW-1185">Reference proteome</keyword>